<accession>A0A830BHN9</accession>
<dbReference type="Proteomes" id="UP000653305">
    <property type="component" value="Unassembled WGS sequence"/>
</dbReference>
<gene>
    <name evidence="1" type="ORF">PHJA_000831500</name>
</gene>
<protein>
    <submittedName>
        <fullName evidence="1">Uncharacterized protein</fullName>
    </submittedName>
</protein>
<dbReference type="AlphaFoldDB" id="A0A830BHN9"/>
<comment type="caution">
    <text evidence="1">The sequence shown here is derived from an EMBL/GenBank/DDBJ whole genome shotgun (WGS) entry which is preliminary data.</text>
</comment>
<name>A0A830BHN9_9LAMI</name>
<sequence>MMLMLRRKCSSLLIYLCLKNRRLIEAYFAELEFVSLTGVEFRGTSFALIQFSFCGHSAILS</sequence>
<evidence type="ECO:0000313" key="1">
    <source>
        <dbReference type="EMBL" id="GFP86877.1"/>
    </source>
</evidence>
<proteinExistence type="predicted"/>
<keyword evidence="2" id="KW-1185">Reference proteome</keyword>
<evidence type="ECO:0000313" key="2">
    <source>
        <dbReference type="Proteomes" id="UP000653305"/>
    </source>
</evidence>
<reference evidence="1" key="1">
    <citation type="submission" date="2020-07" db="EMBL/GenBank/DDBJ databases">
        <title>Ethylene signaling mediates host invasion by parasitic plants.</title>
        <authorList>
            <person name="Yoshida S."/>
        </authorList>
    </citation>
    <scope>NUCLEOTIDE SEQUENCE</scope>
    <source>
        <strain evidence="1">Okayama</strain>
    </source>
</reference>
<organism evidence="1 2">
    <name type="scientific">Phtheirospermum japonicum</name>
    <dbReference type="NCBI Taxonomy" id="374723"/>
    <lineage>
        <taxon>Eukaryota</taxon>
        <taxon>Viridiplantae</taxon>
        <taxon>Streptophyta</taxon>
        <taxon>Embryophyta</taxon>
        <taxon>Tracheophyta</taxon>
        <taxon>Spermatophyta</taxon>
        <taxon>Magnoliopsida</taxon>
        <taxon>eudicotyledons</taxon>
        <taxon>Gunneridae</taxon>
        <taxon>Pentapetalae</taxon>
        <taxon>asterids</taxon>
        <taxon>lamiids</taxon>
        <taxon>Lamiales</taxon>
        <taxon>Orobanchaceae</taxon>
        <taxon>Orobanchaceae incertae sedis</taxon>
        <taxon>Phtheirospermum</taxon>
    </lineage>
</organism>
<dbReference type="EMBL" id="BMAC01000133">
    <property type="protein sequence ID" value="GFP86877.1"/>
    <property type="molecule type" value="Genomic_DNA"/>
</dbReference>